<evidence type="ECO:0000256" key="19">
    <source>
        <dbReference type="SAM" id="Phobius"/>
    </source>
</evidence>
<feature type="transmembrane region" description="Helical" evidence="19">
    <location>
        <begin position="405"/>
        <end position="432"/>
    </location>
</feature>
<feature type="transmembrane region" description="Helical" evidence="19">
    <location>
        <begin position="68"/>
        <end position="90"/>
    </location>
</feature>
<dbReference type="UniPathway" id="UPA00378"/>
<evidence type="ECO:0000256" key="6">
    <source>
        <dbReference type="ARBA" id="ARBA00017659"/>
    </source>
</evidence>
<name>A0A060TDU9_BLAAD</name>
<keyword evidence="12" id="KW-0460">Magnesium</keyword>
<feature type="transmembrane region" description="Helical" evidence="19">
    <location>
        <begin position="277"/>
        <end position="298"/>
    </location>
</feature>
<feature type="transmembrane region" description="Helical" evidence="19">
    <location>
        <begin position="195"/>
        <end position="214"/>
    </location>
</feature>
<evidence type="ECO:0000256" key="5">
    <source>
        <dbReference type="ARBA" id="ARBA00013225"/>
    </source>
</evidence>
<feature type="transmembrane region" description="Helical" evidence="19">
    <location>
        <begin position="252"/>
        <end position="270"/>
    </location>
</feature>
<feature type="transmembrane region" description="Helical" evidence="19">
    <location>
        <begin position="304"/>
        <end position="323"/>
    </location>
</feature>
<dbReference type="GO" id="GO:0016757">
    <property type="term" value="F:glycosyltransferase activity"/>
    <property type="evidence" value="ECO:0007669"/>
    <property type="project" value="UniProtKB-KW"/>
</dbReference>
<organism evidence="20">
    <name type="scientific">Blastobotrys adeninivorans</name>
    <name type="common">Yeast</name>
    <name type="synonym">Arxula adeninivorans</name>
    <dbReference type="NCBI Taxonomy" id="409370"/>
    <lineage>
        <taxon>Eukaryota</taxon>
        <taxon>Fungi</taxon>
        <taxon>Dikarya</taxon>
        <taxon>Ascomycota</taxon>
        <taxon>Saccharomycotina</taxon>
        <taxon>Dipodascomycetes</taxon>
        <taxon>Dipodascales</taxon>
        <taxon>Trichomonascaceae</taxon>
        <taxon>Blastobotrys</taxon>
    </lineage>
</organism>
<dbReference type="GO" id="GO:0005789">
    <property type="term" value="C:endoplasmic reticulum membrane"/>
    <property type="evidence" value="ECO:0007669"/>
    <property type="project" value="UniProtKB-SubCell"/>
</dbReference>
<gene>
    <name evidence="20" type="ORF">GNLVRS02_ARAD1D10318g</name>
</gene>
<dbReference type="PANTHER" id="PTHR10571:SF0">
    <property type="entry name" value="UDP-N-ACETYLGLUCOSAMINE--DOLICHYL-PHOSPHATE N-ACETYLGLUCOSAMINEPHOSPHOTRANSFERASE"/>
    <property type="match status" value="1"/>
</dbReference>
<keyword evidence="14 19" id="KW-0472">Membrane</keyword>
<dbReference type="GO" id="GO:0003975">
    <property type="term" value="F:UDP-N-acetylglucosamine-dolichyl-phosphate N-acetylglucosaminephosphotransferase activity"/>
    <property type="evidence" value="ECO:0007669"/>
    <property type="project" value="UniProtKB-EC"/>
</dbReference>
<evidence type="ECO:0000256" key="12">
    <source>
        <dbReference type="ARBA" id="ARBA00022842"/>
    </source>
</evidence>
<evidence type="ECO:0000256" key="4">
    <source>
        <dbReference type="ARBA" id="ARBA00009317"/>
    </source>
</evidence>
<sequence>MLEAAALIAGLGIIFYPGTPLMTCLGFSLVAFAVTSFMIPRVGPLFIKTGLKGRDLAKKQPQPEIPETMGAVTGTVYMFCMLFFIPYIFYQYLVTTTSGSGNRDAGIEVNYGRQLHHFPHNKLAEYLSALLCLQSMLMLGVADDLFDIRWRNKFFLPAIAAIPLLIVYYVDFGVTAVMLPPFLNMGTTIDLGPLYYVYMASVAIFCPNSINIYAGVNGLEVGQTIVIGAVVLLNDMLYLLTPEHPATESHLLSAFLVIPFMGVALALLRYNWYPSKVFVGDTFCYFSGMVFAVGGILGHFSKTLLLFFIPQVFNFCYSVPQLFKFIDCPRHRMPVYNSDTGLLEPSTVELKTTKEPIIKVLKLLNWLGLIGMYPPQKEGEYLRVSNMTLINLALVRLGPKREDRLVMTLLGLQLLCGLGAIAIRHSVAILVFGRDNL</sequence>
<dbReference type="InterPro" id="IPR000715">
    <property type="entry name" value="Glycosyl_transferase_4"/>
</dbReference>
<comment type="similarity">
    <text evidence="4">Belongs to the glycosyltransferase 4 family.</text>
</comment>
<accession>A0A060TDU9</accession>
<evidence type="ECO:0000256" key="16">
    <source>
        <dbReference type="ARBA" id="ARBA00033238"/>
    </source>
</evidence>
<dbReference type="EC" id="2.7.8.15" evidence="5"/>
<keyword evidence="10" id="KW-0479">Metal-binding</keyword>
<feature type="transmembrane region" description="Helical" evidence="19">
    <location>
        <begin position="154"/>
        <end position="183"/>
    </location>
</feature>
<evidence type="ECO:0000256" key="11">
    <source>
        <dbReference type="ARBA" id="ARBA00022824"/>
    </source>
</evidence>
<keyword evidence="13 19" id="KW-1133">Transmembrane helix</keyword>
<comment type="function">
    <text evidence="17">UDP-N-acetylglucosamine--dolichyl-phosphate N-acetylglucosaminephosphotransferase that operates in the biosynthetic pathway of dolichol-linked oligosaccharides, the glycan precursors employed in protein asparagine (N)-glycosylation. The assembly of dolichol-linked oligosaccharides begins on the cytosolic side of the endoplasmic reticulum membrane and finishes in its lumen. The sequential addition of sugars to dolichol pyrophosphate produces dolichol-linked oligosaccharides containing fourteen sugars, including two GlcNAcs, nine mannoses and three glucoses. Once assembled, the oligosaccharide is transferred from the lipid to nascent proteins by oligosaccharyltransferases. Catalyzes the initial step of dolichol-linked oligosaccharide biosynthesis, transfering GlcNAc-1-P from cytosolic UDP-GlcNAc onto the carrier lipid dolichyl phosphate (P-dolichol), yielding GlcNAc-P-P-dolichol embedded in the cytoplasmic leaflet of the endoplasmic reticulum membrane.</text>
</comment>
<evidence type="ECO:0000256" key="9">
    <source>
        <dbReference type="ARBA" id="ARBA00022692"/>
    </source>
</evidence>
<keyword evidence="7" id="KW-0328">Glycosyltransferase</keyword>
<keyword evidence="9 19" id="KW-0812">Transmembrane</keyword>
<keyword evidence="11" id="KW-0256">Endoplasmic reticulum</keyword>
<comment type="cofactor">
    <cofactor evidence="1">
        <name>Mg(2+)</name>
        <dbReference type="ChEBI" id="CHEBI:18420"/>
    </cofactor>
</comment>
<evidence type="ECO:0000256" key="18">
    <source>
        <dbReference type="ARBA" id="ARBA00045078"/>
    </source>
</evidence>
<feature type="transmembrane region" description="Helical" evidence="19">
    <location>
        <begin position="221"/>
        <end position="240"/>
    </location>
</feature>
<evidence type="ECO:0000256" key="13">
    <source>
        <dbReference type="ARBA" id="ARBA00022989"/>
    </source>
</evidence>
<evidence type="ECO:0000256" key="14">
    <source>
        <dbReference type="ARBA" id="ARBA00023136"/>
    </source>
</evidence>
<dbReference type="AlphaFoldDB" id="A0A060TDU9"/>
<dbReference type="GO" id="GO:0046872">
    <property type="term" value="F:metal ion binding"/>
    <property type="evidence" value="ECO:0007669"/>
    <property type="project" value="UniProtKB-KW"/>
</dbReference>
<dbReference type="PhylomeDB" id="A0A060TDU9"/>
<evidence type="ECO:0000256" key="17">
    <source>
        <dbReference type="ARBA" id="ARBA00044717"/>
    </source>
</evidence>
<evidence type="ECO:0000256" key="3">
    <source>
        <dbReference type="ARBA" id="ARBA00004922"/>
    </source>
</evidence>
<dbReference type="GO" id="GO:0006488">
    <property type="term" value="P:dolichol-linked oligosaccharide biosynthetic process"/>
    <property type="evidence" value="ECO:0007669"/>
    <property type="project" value="InterPro"/>
</dbReference>
<evidence type="ECO:0000256" key="7">
    <source>
        <dbReference type="ARBA" id="ARBA00022676"/>
    </source>
</evidence>
<proteinExistence type="inferred from homology"/>
<reference evidence="20" key="1">
    <citation type="submission" date="2014-02" db="EMBL/GenBank/DDBJ databases">
        <authorList>
            <person name="Genoscope - CEA"/>
        </authorList>
    </citation>
    <scope>NUCLEOTIDE SEQUENCE</scope>
    <source>
        <strain evidence="20">LS3</strain>
    </source>
</reference>
<dbReference type="CDD" id="cd06855">
    <property type="entry name" value="GT_GPT_euk"/>
    <property type="match status" value="1"/>
</dbReference>
<dbReference type="EMBL" id="HG937694">
    <property type="protein sequence ID" value="CDP37386.1"/>
    <property type="molecule type" value="Genomic_DNA"/>
</dbReference>
<evidence type="ECO:0000313" key="20">
    <source>
        <dbReference type="EMBL" id="CDP37386.1"/>
    </source>
</evidence>
<reference evidence="20" key="2">
    <citation type="submission" date="2014-06" db="EMBL/GenBank/DDBJ databases">
        <title>The complete genome of Blastobotrys (Arxula) adeninivorans LS3 - a yeast of biotechnological interest.</title>
        <authorList>
            <person name="Kunze G."/>
            <person name="Gaillardin C."/>
            <person name="Czernicka M."/>
            <person name="Durrens P."/>
            <person name="Martin T."/>
            <person name="Boer E."/>
            <person name="Gabaldon T."/>
            <person name="Cruz J."/>
            <person name="Talla E."/>
            <person name="Marck C."/>
            <person name="Goffeau A."/>
            <person name="Barbe V."/>
            <person name="Baret P."/>
            <person name="Baronian K."/>
            <person name="Beier S."/>
            <person name="Bleykasten C."/>
            <person name="Bode R."/>
            <person name="Casaregola S."/>
            <person name="Despons L."/>
            <person name="Fairhead C."/>
            <person name="Giersberg M."/>
            <person name="Gierski P."/>
            <person name="Hahnel U."/>
            <person name="Hartmann A."/>
            <person name="Jankowska D."/>
            <person name="Jubin C."/>
            <person name="Jung P."/>
            <person name="Lafontaine I."/>
            <person name="Leh-Louis V."/>
            <person name="Lemaire M."/>
            <person name="Marcet-Houben M."/>
            <person name="Mascher M."/>
            <person name="Morel G."/>
            <person name="Richard G.-F."/>
            <person name="Riechen J."/>
            <person name="Sacerdot C."/>
            <person name="Sarkar A."/>
            <person name="Savel G."/>
            <person name="Schacherer J."/>
            <person name="Sherman D."/>
            <person name="Straub M.-L."/>
            <person name="Stein N."/>
            <person name="Thierry A."/>
            <person name="Trautwein-Schult A."/>
            <person name="Westhof E."/>
            <person name="Worch S."/>
            <person name="Dujon B."/>
            <person name="Souciet J.-L."/>
            <person name="Wincker P."/>
            <person name="Scholz U."/>
            <person name="Neuveglise N."/>
        </authorList>
    </citation>
    <scope>NUCLEOTIDE SEQUENCE</scope>
    <source>
        <strain evidence="20">LS3</strain>
    </source>
</reference>
<evidence type="ECO:0000256" key="15">
    <source>
        <dbReference type="ARBA" id="ARBA00029567"/>
    </source>
</evidence>
<comment type="subcellular location">
    <subcellularLocation>
        <location evidence="2">Endoplasmic reticulum membrane</location>
        <topology evidence="2">Multi-pass membrane protein</topology>
    </subcellularLocation>
</comment>
<evidence type="ECO:0000256" key="10">
    <source>
        <dbReference type="ARBA" id="ARBA00022723"/>
    </source>
</evidence>
<evidence type="ECO:0000256" key="1">
    <source>
        <dbReference type="ARBA" id="ARBA00001946"/>
    </source>
</evidence>
<keyword evidence="8 20" id="KW-0808">Transferase</keyword>
<evidence type="ECO:0000256" key="2">
    <source>
        <dbReference type="ARBA" id="ARBA00004477"/>
    </source>
</evidence>
<comment type="catalytic activity">
    <reaction evidence="18">
        <text>a di-trans,poly-cis-dolichyl phosphate + UDP-N-acetyl-alpha-D-glucosamine = an N-acetyl-alpha-D-glucosaminyl-diphospho-di-trans,poly-cis-dolichol + UMP</text>
        <dbReference type="Rhea" id="RHEA:13289"/>
        <dbReference type="Rhea" id="RHEA-COMP:19498"/>
        <dbReference type="Rhea" id="RHEA-COMP:19507"/>
        <dbReference type="ChEBI" id="CHEBI:57683"/>
        <dbReference type="ChEBI" id="CHEBI:57705"/>
        <dbReference type="ChEBI" id="CHEBI:57865"/>
        <dbReference type="ChEBI" id="CHEBI:58427"/>
        <dbReference type="EC" id="2.7.8.15"/>
    </reaction>
    <physiologicalReaction direction="left-to-right" evidence="18">
        <dbReference type="Rhea" id="RHEA:13290"/>
    </physiologicalReaction>
</comment>
<protein>
    <recommendedName>
        <fullName evidence="6">UDP-N-acetylglucosamine--dolichyl-phosphate N-acetylglucosaminephosphotransferase</fullName>
        <ecNumber evidence="5">2.7.8.15</ecNumber>
    </recommendedName>
    <alternativeName>
        <fullName evidence="15">GlcNAc-1-P transferase</fullName>
    </alternativeName>
    <alternativeName>
        <fullName evidence="16">N-acetylglucosamine-1-phosphate transferase</fullName>
    </alternativeName>
</protein>
<dbReference type="Pfam" id="PF00953">
    <property type="entry name" value="Glycos_transf_4"/>
    <property type="match status" value="1"/>
</dbReference>
<dbReference type="PANTHER" id="PTHR10571">
    <property type="entry name" value="UDP-N-ACETYLGLUCOSAMINE--DOLICHYL-PHOSPHATE N-ACETYLGLUCOSAMINEPHOSPHOTRANSFERASE"/>
    <property type="match status" value="1"/>
</dbReference>
<evidence type="ECO:0000256" key="8">
    <source>
        <dbReference type="ARBA" id="ARBA00022679"/>
    </source>
</evidence>
<dbReference type="InterPro" id="IPR033895">
    <property type="entry name" value="GPT"/>
</dbReference>
<comment type="pathway">
    <text evidence="3">Protein modification; protein glycosylation.</text>
</comment>